<accession>A0A3B0Z6E3</accession>
<dbReference type="AlphaFoldDB" id="A0A3B0Z6E3"/>
<name>A0A3B0Z6E3_9ZZZZ</name>
<dbReference type="EMBL" id="UOFL01000260">
    <property type="protein sequence ID" value="VAW83057.1"/>
    <property type="molecule type" value="Genomic_DNA"/>
</dbReference>
<dbReference type="InterPro" id="IPR011990">
    <property type="entry name" value="TPR-like_helical_dom_sf"/>
</dbReference>
<dbReference type="SUPFAM" id="SSF48452">
    <property type="entry name" value="TPR-like"/>
    <property type="match status" value="1"/>
</dbReference>
<dbReference type="InterPro" id="IPR019734">
    <property type="entry name" value="TPR_rpt"/>
</dbReference>
<evidence type="ECO:0000313" key="1">
    <source>
        <dbReference type="EMBL" id="VAW83057.1"/>
    </source>
</evidence>
<gene>
    <name evidence="1" type="ORF">MNBD_GAMMA12-2272</name>
</gene>
<dbReference type="Pfam" id="PF13174">
    <property type="entry name" value="TPR_6"/>
    <property type="match status" value="1"/>
</dbReference>
<proteinExistence type="predicted"/>
<reference evidence="1" key="1">
    <citation type="submission" date="2018-06" db="EMBL/GenBank/DDBJ databases">
        <authorList>
            <person name="Zhirakovskaya E."/>
        </authorList>
    </citation>
    <scope>NUCLEOTIDE SEQUENCE</scope>
</reference>
<dbReference type="Gene3D" id="1.25.40.10">
    <property type="entry name" value="Tetratricopeptide repeat domain"/>
    <property type="match status" value="1"/>
</dbReference>
<organism evidence="1">
    <name type="scientific">hydrothermal vent metagenome</name>
    <dbReference type="NCBI Taxonomy" id="652676"/>
    <lineage>
        <taxon>unclassified sequences</taxon>
        <taxon>metagenomes</taxon>
        <taxon>ecological metagenomes</taxon>
    </lineage>
</organism>
<protein>
    <submittedName>
        <fullName evidence="1">TPR domain protein, putative component of TonB system</fullName>
    </submittedName>
</protein>
<sequence length="352" mass="41228">NHLALSIYRQAEVARKHKDIPTATSHFLRITDITPESDIAPTGLYDAIALFMSNKLWNKAISAMKKFQHLYPAHKLSHNITKNLSRAYLNSDQNLKAAREFERLATSGSDKNLKKTALLQAAELYEEKGNYPAAIRSYGKYVSNYKKPFSQYMESMYKLLKLNEITHASKKASYWRKSIINADSRTYKKNKTARTKFITSTAIISLAREKDRRYRALKLIRPLKRNLRRKKKEMQRAVQLYGKASVYKISEVSTEATYAIASIYNDFSKALLKAELPRNLNKDEREQYMILLEDMAFPFEEKAIEFYELNMEHTRNNNYNNWIKKSLANLKVLFPVRYNRKLKIDRYINVLH</sequence>
<feature type="non-terminal residue" evidence="1">
    <location>
        <position position="1"/>
    </location>
</feature>